<evidence type="ECO:0008006" key="4">
    <source>
        <dbReference type="Google" id="ProtNLM"/>
    </source>
</evidence>
<dbReference type="EMBL" id="CP034413">
    <property type="protein sequence ID" value="QCI60038.1"/>
    <property type="molecule type" value="Genomic_DNA"/>
</dbReference>
<dbReference type="Proteomes" id="UP000298642">
    <property type="component" value="Chromosome"/>
</dbReference>
<dbReference type="RefSeq" id="WP_136891474.1">
    <property type="nucleotide sequence ID" value="NZ_CP034413.3"/>
</dbReference>
<reference evidence="3" key="1">
    <citation type="submission" date="2018-12" db="EMBL/GenBank/DDBJ databases">
        <title>Dusodibacter welbiota gen. nov., sp. nov., isolated from human faeces and emended description of the Oscillibacter genus.</title>
        <authorList>
            <person name="Le Roy T."/>
            <person name="Van der Smissen P."/>
            <person name="Delzenne N."/>
            <person name="Muccioli G."/>
            <person name="Collet J.F."/>
            <person name="Cani P.D."/>
        </authorList>
    </citation>
    <scope>NUCLEOTIDE SEQUENCE [LARGE SCALE GENOMIC DNA]</scope>
    <source>
        <strain evidence="3">J115</strain>
    </source>
</reference>
<dbReference type="KEGG" id="obj:EIO64_13095"/>
<evidence type="ECO:0000256" key="1">
    <source>
        <dbReference type="SAM" id="Phobius"/>
    </source>
</evidence>
<organism evidence="2 3">
    <name type="scientific">Dysosmobacter welbionis</name>
    <dbReference type="NCBI Taxonomy" id="2093857"/>
    <lineage>
        <taxon>Bacteria</taxon>
        <taxon>Bacillati</taxon>
        <taxon>Bacillota</taxon>
        <taxon>Clostridia</taxon>
        <taxon>Eubacteriales</taxon>
        <taxon>Oscillospiraceae</taxon>
        <taxon>Dysosmobacter</taxon>
    </lineage>
</organism>
<keyword evidence="1" id="KW-1133">Transmembrane helix</keyword>
<sequence>MNRYHESMEHCAPPPELEEQLREAVLSAEPEPQARTAVYRPRGFFRKALLAAVLAVVLTLSVGAAVLVDWDDIFTGYFGPDAAETPMAEKAFQKVNVISVCDDVAVTIREALVSEKNLYLILDYRLPDTVDRELVEMAYESEDWQANCIDLPDISYYLTGDISWEELKAADQDRWADIDWTDYTSYCGYVERAGSSLADFRLINYTSGSSGGSESQGYDMETNTLTYLFHIAVKSGSADFTAQPVTVLLTPPVLRVDGVDTAVTDHPALVTFQPTGSSQTLTASYQQDGVFVQTVLSPFSIHVQLTGNTVYEGLEDLRAATSLVLTDGNALPVQELTRSGLSGSTGSRPDEALPFSLSFSCSFQHLLDVSQVAAVQVGDIQIPLE</sequence>
<feature type="transmembrane region" description="Helical" evidence="1">
    <location>
        <begin position="48"/>
        <end position="68"/>
    </location>
</feature>
<protein>
    <recommendedName>
        <fullName evidence="4">DUF4179 domain-containing protein</fullName>
    </recommendedName>
</protein>
<evidence type="ECO:0000313" key="3">
    <source>
        <dbReference type="Proteomes" id="UP000298642"/>
    </source>
</evidence>
<accession>A0A4D7AQW6</accession>
<name>A0A4D7AQW6_9FIRM</name>
<keyword evidence="1" id="KW-0472">Membrane</keyword>
<keyword evidence="3" id="KW-1185">Reference proteome</keyword>
<evidence type="ECO:0000313" key="2">
    <source>
        <dbReference type="EMBL" id="QCI60038.1"/>
    </source>
</evidence>
<proteinExistence type="predicted"/>
<gene>
    <name evidence="2" type="ORF">EIO64_13095</name>
</gene>
<keyword evidence="1" id="KW-0812">Transmembrane</keyword>
<dbReference type="AlphaFoldDB" id="A0A4D7AQW6"/>